<dbReference type="PROSITE" id="PS51324">
    <property type="entry name" value="ERV_ALR"/>
    <property type="match status" value="1"/>
</dbReference>
<gene>
    <name evidence="8" type="ORF">EXIGLDRAFT_718794</name>
</gene>
<dbReference type="Pfam" id="PF04777">
    <property type="entry name" value="Evr1_Alr"/>
    <property type="match status" value="1"/>
</dbReference>
<keyword evidence="2 6" id="KW-0285">Flavoprotein</keyword>
<evidence type="ECO:0000313" key="8">
    <source>
        <dbReference type="EMBL" id="KZV92002.1"/>
    </source>
</evidence>
<sequence>MDDLEKGGKRLEDAVTGQQTLSRWLCERHNEVNEMQGKPLFDCSRTDERWKDGPADGSCN</sequence>
<keyword evidence="5" id="KW-1015">Disulfide bond</keyword>
<evidence type="ECO:0000313" key="9">
    <source>
        <dbReference type="Proteomes" id="UP000077266"/>
    </source>
</evidence>
<dbReference type="STRING" id="1314781.A0A165HI21"/>
<dbReference type="InterPro" id="IPR039799">
    <property type="entry name" value="ALR/ERV"/>
</dbReference>
<dbReference type="Gene3D" id="1.20.120.310">
    <property type="entry name" value="ERV/ALR sulfhydryl oxidase domain"/>
    <property type="match status" value="1"/>
</dbReference>
<feature type="domain" description="ERV/ALR sulfhydryl oxidase" evidence="7">
    <location>
        <begin position="1"/>
        <end position="50"/>
    </location>
</feature>
<evidence type="ECO:0000256" key="4">
    <source>
        <dbReference type="ARBA" id="ARBA00023002"/>
    </source>
</evidence>
<dbReference type="GO" id="GO:0005739">
    <property type="term" value="C:mitochondrion"/>
    <property type="evidence" value="ECO:0007669"/>
    <property type="project" value="TreeGrafter"/>
</dbReference>
<dbReference type="AlphaFoldDB" id="A0A165HI21"/>
<dbReference type="PANTHER" id="PTHR12645:SF0">
    <property type="entry name" value="FAD-LINKED SULFHYDRYL OXIDASE ALR"/>
    <property type="match status" value="1"/>
</dbReference>
<name>A0A165HI21_EXIGL</name>
<dbReference type="OrthoDB" id="17199at2759"/>
<dbReference type="SUPFAM" id="SSF69000">
    <property type="entry name" value="FAD-dependent thiol oxidase"/>
    <property type="match status" value="1"/>
</dbReference>
<evidence type="ECO:0000259" key="7">
    <source>
        <dbReference type="PROSITE" id="PS51324"/>
    </source>
</evidence>
<keyword evidence="9" id="KW-1185">Reference proteome</keyword>
<evidence type="ECO:0000256" key="2">
    <source>
        <dbReference type="ARBA" id="ARBA00022630"/>
    </source>
</evidence>
<evidence type="ECO:0000256" key="3">
    <source>
        <dbReference type="ARBA" id="ARBA00022827"/>
    </source>
</evidence>
<dbReference type="GO" id="GO:0016971">
    <property type="term" value="F:flavin-dependent sulfhydryl oxidase activity"/>
    <property type="evidence" value="ECO:0007669"/>
    <property type="project" value="InterPro"/>
</dbReference>
<reference evidence="8 9" key="1">
    <citation type="journal article" date="2016" name="Mol. Biol. Evol.">
        <title>Comparative Genomics of Early-Diverging Mushroom-Forming Fungi Provides Insights into the Origins of Lignocellulose Decay Capabilities.</title>
        <authorList>
            <person name="Nagy L.G."/>
            <person name="Riley R."/>
            <person name="Tritt A."/>
            <person name="Adam C."/>
            <person name="Daum C."/>
            <person name="Floudas D."/>
            <person name="Sun H."/>
            <person name="Yadav J.S."/>
            <person name="Pangilinan J."/>
            <person name="Larsson K.H."/>
            <person name="Matsuura K."/>
            <person name="Barry K."/>
            <person name="Labutti K."/>
            <person name="Kuo R."/>
            <person name="Ohm R.A."/>
            <person name="Bhattacharya S.S."/>
            <person name="Shirouzu T."/>
            <person name="Yoshinaga Y."/>
            <person name="Martin F.M."/>
            <person name="Grigoriev I.V."/>
            <person name="Hibbett D.S."/>
        </authorList>
    </citation>
    <scope>NUCLEOTIDE SEQUENCE [LARGE SCALE GENOMIC DNA]</scope>
    <source>
        <strain evidence="8 9">HHB12029</strain>
    </source>
</reference>
<dbReference type="GO" id="GO:0050660">
    <property type="term" value="F:flavin adenine dinucleotide binding"/>
    <property type="evidence" value="ECO:0007669"/>
    <property type="project" value="TreeGrafter"/>
</dbReference>
<evidence type="ECO:0000256" key="5">
    <source>
        <dbReference type="ARBA" id="ARBA00023157"/>
    </source>
</evidence>
<evidence type="ECO:0000256" key="1">
    <source>
        <dbReference type="ARBA" id="ARBA00001974"/>
    </source>
</evidence>
<proteinExistence type="predicted"/>
<organism evidence="8 9">
    <name type="scientific">Exidia glandulosa HHB12029</name>
    <dbReference type="NCBI Taxonomy" id="1314781"/>
    <lineage>
        <taxon>Eukaryota</taxon>
        <taxon>Fungi</taxon>
        <taxon>Dikarya</taxon>
        <taxon>Basidiomycota</taxon>
        <taxon>Agaricomycotina</taxon>
        <taxon>Agaricomycetes</taxon>
        <taxon>Auriculariales</taxon>
        <taxon>Exidiaceae</taxon>
        <taxon>Exidia</taxon>
    </lineage>
</organism>
<comment type="cofactor">
    <cofactor evidence="1 6">
        <name>FAD</name>
        <dbReference type="ChEBI" id="CHEBI:57692"/>
    </cofactor>
</comment>
<dbReference type="InterPro" id="IPR036774">
    <property type="entry name" value="ERV/ALR_sulphydryl_oxid_sf"/>
</dbReference>
<keyword evidence="4 6" id="KW-0560">Oxidoreductase</keyword>
<protein>
    <recommendedName>
        <fullName evidence="6">Sulfhydryl oxidase</fullName>
        <ecNumber evidence="6">1.8.3.2</ecNumber>
    </recommendedName>
</protein>
<keyword evidence="3 6" id="KW-0274">FAD</keyword>
<dbReference type="EMBL" id="KV426016">
    <property type="protein sequence ID" value="KZV92002.1"/>
    <property type="molecule type" value="Genomic_DNA"/>
</dbReference>
<dbReference type="PANTHER" id="PTHR12645">
    <property type="entry name" value="ALR/ERV"/>
    <property type="match status" value="1"/>
</dbReference>
<dbReference type="InterPro" id="IPR017905">
    <property type="entry name" value="ERV/ALR_sulphydryl_oxidase"/>
</dbReference>
<comment type="catalytic activity">
    <reaction evidence="6">
        <text>2 R'C(R)SH + O2 = R'C(R)S-S(R)CR' + H2O2</text>
        <dbReference type="Rhea" id="RHEA:17357"/>
        <dbReference type="ChEBI" id="CHEBI:15379"/>
        <dbReference type="ChEBI" id="CHEBI:16240"/>
        <dbReference type="ChEBI" id="CHEBI:16520"/>
        <dbReference type="ChEBI" id="CHEBI:17412"/>
        <dbReference type="EC" id="1.8.3.2"/>
    </reaction>
</comment>
<dbReference type="Proteomes" id="UP000077266">
    <property type="component" value="Unassembled WGS sequence"/>
</dbReference>
<accession>A0A165HI21</accession>
<evidence type="ECO:0000256" key="6">
    <source>
        <dbReference type="RuleBase" id="RU371123"/>
    </source>
</evidence>
<dbReference type="InParanoid" id="A0A165HI21"/>
<dbReference type="EC" id="1.8.3.2" evidence="6"/>